<proteinExistence type="predicted"/>
<name>A0A4R0ELH6_9GAMM</name>
<evidence type="ECO:0000313" key="2">
    <source>
        <dbReference type="Proteomes" id="UP000291380"/>
    </source>
</evidence>
<gene>
    <name evidence="1" type="ORF">E0H85_10260</name>
</gene>
<reference evidence="1 2" key="1">
    <citation type="submission" date="2019-02" db="EMBL/GenBank/DDBJ databases">
        <title>High diversity of culturable Acinetobacter species in natural soil and water ecosystems.</title>
        <authorList>
            <person name="Radolfova-Krizova L."/>
            <person name="Nemec A."/>
        </authorList>
    </citation>
    <scope>NUCLEOTIDE SEQUENCE [LARGE SCALE GENOMIC DNA]</scope>
    <source>
        <strain evidence="1 2">ANC 4281</strain>
    </source>
</reference>
<dbReference type="GO" id="GO:0004180">
    <property type="term" value="F:carboxypeptidase activity"/>
    <property type="evidence" value="ECO:0007669"/>
    <property type="project" value="UniProtKB-KW"/>
</dbReference>
<accession>A0A4R0ELH6</accession>
<dbReference type="EMBL" id="SJOA01000011">
    <property type="protein sequence ID" value="TCB58637.1"/>
    <property type="molecule type" value="Genomic_DNA"/>
</dbReference>
<dbReference type="AlphaFoldDB" id="A0A4R0ELH6"/>
<dbReference type="RefSeq" id="WP_131271456.1">
    <property type="nucleotide sequence ID" value="NZ_SJOA01000011.1"/>
</dbReference>
<dbReference type="OrthoDB" id="6712660at2"/>
<keyword evidence="1" id="KW-0121">Carboxypeptidase</keyword>
<dbReference type="Proteomes" id="UP000291380">
    <property type="component" value="Unassembled WGS sequence"/>
</dbReference>
<organism evidence="1 2">
    <name type="scientific">Acinetobacter terrae</name>
    <dbReference type="NCBI Taxonomy" id="2731247"/>
    <lineage>
        <taxon>Bacteria</taxon>
        <taxon>Pseudomonadati</taxon>
        <taxon>Pseudomonadota</taxon>
        <taxon>Gammaproteobacteria</taxon>
        <taxon>Moraxellales</taxon>
        <taxon>Moraxellaceae</taxon>
        <taxon>Acinetobacter</taxon>
        <taxon>Acinetobacter Taxon 24</taxon>
    </lineage>
</organism>
<protein>
    <submittedName>
        <fullName evidence="1">Carboxypeptidase regulatory-like domain-containing protein</fullName>
    </submittedName>
</protein>
<keyword evidence="1" id="KW-0378">Hydrolase</keyword>
<sequence>MLINLNVTSSRSMDDVIESGINSIKGQVKEAGISIPCRVRLFEKSTGRLISDDVTDNEGRYEFRNLLKVNFFIVAHHPASQFNAVIQDNVVPK</sequence>
<comment type="caution">
    <text evidence="1">The sequence shown here is derived from an EMBL/GenBank/DDBJ whole genome shotgun (WGS) entry which is preliminary data.</text>
</comment>
<keyword evidence="1" id="KW-0645">Protease</keyword>
<evidence type="ECO:0000313" key="1">
    <source>
        <dbReference type="EMBL" id="TCB58637.1"/>
    </source>
</evidence>